<name>A0AAW1R791_9CHLO</name>
<feature type="region of interest" description="Disordered" evidence="1">
    <location>
        <begin position="1"/>
        <end position="24"/>
    </location>
</feature>
<evidence type="ECO:0000313" key="4">
    <source>
        <dbReference type="Proteomes" id="UP001489004"/>
    </source>
</evidence>
<gene>
    <name evidence="3" type="ORF">WJX72_006246</name>
</gene>
<proteinExistence type="predicted"/>
<dbReference type="Gene3D" id="3.40.50.10140">
    <property type="entry name" value="Toll/interleukin-1 receptor homology (TIR) domain"/>
    <property type="match status" value="1"/>
</dbReference>
<dbReference type="EMBL" id="JALJOR010000001">
    <property type="protein sequence ID" value="KAK9829504.1"/>
    <property type="molecule type" value="Genomic_DNA"/>
</dbReference>
<protein>
    <recommendedName>
        <fullName evidence="2">TIR domain-containing protein</fullName>
    </recommendedName>
</protein>
<dbReference type="InterPro" id="IPR000157">
    <property type="entry name" value="TIR_dom"/>
</dbReference>
<dbReference type="GO" id="GO:0007165">
    <property type="term" value="P:signal transduction"/>
    <property type="evidence" value="ECO:0007669"/>
    <property type="project" value="InterPro"/>
</dbReference>
<evidence type="ECO:0000256" key="1">
    <source>
        <dbReference type="SAM" id="MobiDB-lite"/>
    </source>
</evidence>
<dbReference type="Pfam" id="PF13676">
    <property type="entry name" value="TIR_2"/>
    <property type="match status" value="1"/>
</dbReference>
<sequence length="300" mass="33926">MQAEVDCMVTASRSRNGRRGSMSTGTCRADVGLQRLSQGLIASYTIDFIKAVRWDNARLSTARAENGPFKDVTQAAETLPDIAGSADTWRFDVFISHAGQDKPFARELRTDINSLGLRAFVDVKDLLPGDQAHEIMLGSANSAPVGLAVFSSEFFRRKWPMRELRILVERKTLLPVLYANMLHDELIGQLQHSVAAAPPKQVWNSFVQEIERTTYLRCMEEYTGVLRQDLCWNVVRLLATKVCRTLPNTVRTGDFLDRVEKAAQIICDEARFEDLPRWKTRQAKEWIADVKAQRKKLIAA</sequence>
<feature type="compositionally biased region" description="Low complexity" evidence="1">
    <location>
        <begin position="10"/>
        <end position="24"/>
    </location>
</feature>
<evidence type="ECO:0000259" key="2">
    <source>
        <dbReference type="PROSITE" id="PS50104"/>
    </source>
</evidence>
<dbReference type="PROSITE" id="PS50104">
    <property type="entry name" value="TIR"/>
    <property type="match status" value="1"/>
</dbReference>
<feature type="domain" description="TIR" evidence="2">
    <location>
        <begin position="89"/>
        <end position="198"/>
    </location>
</feature>
<keyword evidence="4" id="KW-1185">Reference proteome</keyword>
<comment type="caution">
    <text evidence="3">The sequence shown here is derived from an EMBL/GenBank/DDBJ whole genome shotgun (WGS) entry which is preliminary data.</text>
</comment>
<dbReference type="Proteomes" id="UP001489004">
    <property type="component" value="Unassembled WGS sequence"/>
</dbReference>
<evidence type="ECO:0000313" key="3">
    <source>
        <dbReference type="EMBL" id="KAK9829504.1"/>
    </source>
</evidence>
<organism evidence="3 4">
    <name type="scientific">[Myrmecia] bisecta</name>
    <dbReference type="NCBI Taxonomy" id="41462"/>
    <lineage>
        <taxon>Eukaryota</taxon>
        <taxon>Viridiplantae</taxon>
        <taxon>Chlorophyta</taxon>
        <taxon>core chlorophytes</taxon>
        <taxon>Trebouxiophyceae</taxon>
        <taxon>Trebouxiales</taxon>
        <taxon>Trebouxiaceae</taxon>
        <taxon>Myrmecia</taxon>
    </lineage>
</organism>
<dbReference type="SUPFAM" id="SSF52200">
    <property type="entry name" value="Toll/Interleukin receptor TIR domain"/>
    <property type="match status" value="1"/>
</dbReference>
<dbReference type="SMART" id="SM00255">
    <property type="entry name" value="TIR"/>
    <property type="match status" value="1"/>
</dbReference>
<reference evidence="3 4" key="1">
    <citation type="journal article" date="2024" name="Nat. Commun.">
        <title>Phylogenomics reveals the evolutionary origins of lichenization in chlorophyte algae.</title>
        <authorList>
            <person name="Puginier C."/>
            <person name="Libourel C."/>
            <person name="Otte J."/>
            <person name="Skaloud P."/>
            <person name="Haon M."/>
            <person name="Grisel S."/>
            <person name="Petersen M."/>
            <person name="Berrin J.G."/>
            <person name="Delaux P.M."/>
            <person name="Dal Grande F."/>
            <person name="Keller J."/>
        </authorList>
    </citation>
    <scope>NUCLEOTIDE SEQUENCE [LARGE SCALE GENOMIC DNA]</scope>
    <source>
        <strain evidence="3 4">SAG 2043</strain>
    </source>
</reference>
<dbReference type="InterPro" id="IPR035897">
    <property type="entry name" value="Toll_tir_struct_dom_sf"/>
</dbReference>
<accession>A0AAW1R791</accession>
<dbReference type="AlphaFoldDB" id="A0AAW1R791"/>